<accession>A0A168PG89</accession>
<evidence type="ECO:0000313" key="2">
    <source>
        <dbReference type="EMBL" id="OAD07694.1"/>
    </source>
</evidence>
<proteinExistence type="predicted"/>
<name>A0A168PG89_MUCCL</name>
<dbReference type="VEuPathDB" id="FungiDB:MUCCIDRAFT_104635"/>
<protein>
    <submittedName>
        <fullName evidence="2">Uncharacterized protein</fullName>
    </submittedName>
</protein>
<sequence>MGPKRNSSSSSSSTTPNSVQSQYEALEEIQQHLDDLQTDRASMEIVYTSLKNAFLIYPSAEWDEIDKEICRAYDDLMAQVRQLDRSLKKLDKSIKSTITQNPNNNTSTLT</sequence>
<organism evidence="2 3">
    <name type="scientific">Mucor lusitanicus CBS 277.49</name>
    <dbReference type="NCBI Taxonomy" id="747725"/>
    <lineage>
        <taxon>Eukaryota</taxon>
        <taxon>Fungi</taxon>
        <taxon>Fungi incertae sedis</taxon>
        <taxon>Mucoromycota</taxon>
        <taxon>Mucoromycotina</taxon>
        <taxon>Mucoromycetes</taxon>
        <taxon>Mucorales</taxon>
        <taxon>Mucorineae</taxon>
        <taxon>Mucoraceae</taxon>
        <taxon>Mucor</taxon>
    </lineage>
</organism>
<dbReference type="OrthoDB" id="2384695at2759"/>
<comment type="caution">
    <text evidence="2">The sequence shown here is derived from an EMBL/GenBank/DDBJ whole genome shotgun (WGS) entry which is preliminary data.</text>
</comment>
<dbReference type="Proteomes" id="UP000077051">
    <property type="component" value="Unassembled WGS sequence"/>
</dbReference>
<evidence type="ECO:0000256" key="1">
    <source>
        <dbReference type="SAM" id="MobiDB-lite"/>
    </source>
</evidence>
<dbReference type="EMBL" id="AMYB01000001">
    <property type="protein sequence ID" value="OAD07694.1"/>
    <property type="molecule type" value="Genomic_DNA"/>
</dbReference>
<gene>
    <name evidence="2" type="ORF">MUCCIDRAFT_104635</name>
</gene>
<keyword evidence="3" id="KW-1185">Reference proteome</keyword>
<reference evidence="2 3" key="1">
    <citation type="submission" date="2015-06" db="EMBL/GenBank/DDBJ databases">
        <title>Expansion of signal transduction pathways in fungi by whole-genome duplication.</title>
        <authorList>
            <consortium name="DOE Joint Genome Institute"/>
            <person name="Corrochano L.M."/>
            <person name="Kuo A."/>
            <person name="Marcet-Houben M."/>
            <person name="Polaino S."/>
            <person name="Salamov A."/>
            <person name="Villalobos J.M."/>
            <person name="Alvarez M.I."/>
            <person name="Avalos J."/>
            <person name="Benito E.P."/>
            <person name="Benoit I."/>
            <person name="Burger G."/>
            <person name="Camino L.P."/>
            <person name="Canovas D."/>
            <person name="Cerda-Olmedo E."/>
            <person name="Cheng J.-F."/>
            <person name="Dominguez A."/>
            <person name="Elias M."/>
            <person name="Eslava A.P."/>
            <person name="Glaser F."/>
            <person name="Grimwood J."/>
            <person name="Gutierrez G."/>
            <person name="Heitman J."/>
            <person name="Henrissat B."/>
            <person name="Iturriaga E.A."/>
            <person name="Lang B.F."/>
            <person name="Lavin J.L."/>
            <person name="Lee S."/>
            <person name="Li W."/>
            <person name="Lindquist E."/>
            <person name="Lopez-Garcia S."/>
            <person name="Luque E.M."/>
            <person name="Marcos A.T."/>
            <person name="Martin J."/>
            <person name="Mccluskey K."/>
            <person name="Medina H.R."/>
            <person name="Miralles-Duran A."/>
            <person name="Miyazaki A."/>
            <person name="Munoz-Torres E."/>
            <person name="Oguiza J.A."/>
            <person name="Ohm R."/>
            <person name="Olmedo M."/>
            <person name="Orejas M."/>
            <person name="Ortiz-Castellanos L."/>
            <person name="Pisabarro A.G."/>
            <person name="Rodriguez-Romero J."/>
            <person name="Ruiz-Herrera J."/>
            <person name="Ruiz-Vazquez R."/>
            <person name="Sanz C."/>
            <person name="Schackwitz W."/>
            <person name="Schmutz J."/>
            <person name="Shahriari M."/>
            <person name="Shelest E."/>
            <person name="Silva-Franco F."/>
            <person name="Soanes D."/>
            <person name="Syed K."/>
            <person name="Tagua V.G."/>
            <person name="Talbot N.J."/>
            <person name="Thon M."/>
            <person name="De Vries R.P."/>
            <person name="Wiebenga A."/>
            <person name="Yadav J.S."/>
            <person name="Braun E.L."/>
            <person name="Baker S."/>
            <person name="Garre V."/>
            <person name="Horwitz B."/>
            <person name="Torres-Martinez S."/>
            <person name="Idnurm A."/>
            <person name="Herrera-Estrella A."/>
            <person name="Gabaldon T."/>
            <person name="Grigoriev I.V."/>
        </authorList>
    </citation>
    <scope>NUCLEOTIDE SEQUENCE [LARGE SCALE GENOMIC DNA]</scope>
    <source>
        <strain evidence="2 3">CBS 277.49</strain>
    </source>
</reference>
<dbReference type="AlphaFoldDB" id="A0A168PG89"/>
<feature type="region of interest" description="Disordered" evidence="1">
    <location>
        <begin position="1"/>
        <end position="21"/>
    </location>
</feature>
<evidence type="ECO:0000313" key="3">
    <source>
        <dbReference type="Proteomes" id="UP000077051"/>
    </source>
</evidence>